<evidence type="ECO:0000313" key="3">
    <source>
        <dbReference type="Proteomes" id="UP000694036"/>
    </source>
</evidence>
<evidence type="ECO:0000313" key="2">
    <source>
        <dbReference type="EMBL" id="QXJ35129.1"/>
    </source>
</evidence>
<gene>
    <name evidence="2" type="ORF">J5U22_01676</name>
</gene>
<dbReference type="NCBIfam" id="TIGR01899">
    <property type="entry name" value="cas_TM1807_csm5"/>
    <property type="match status" value="1"/>
</dbReference>
<accession>A0A8F5GZB2</accession>
<dbReference type="EMBL" id="CP077713">
    <property type="protein sequence ID" value="QXJ35129.1"/>
    <property type="molecule type" value="Genomic_DNA"/>
</dbReference>
<sequence>MIKETFRIEIEPLSPTFVWSGETLYKGADFDLVNGKILIIDPFKALGKVKNLREIFKEQFARTIKGFKLIFPSTSVPNQILMINEYLVPASSLKGLIRTAILNKMAKNSPAIYNQIQSNLNTLTTLPPNQIFRQVKNVAEPVEKLLKDAVPFGRGKYTYDALNRLIISDPEIIQASLSLRKITILELFGTFKNENYAITFDKGKLVYDVKILQPSNYGVNSMLKKLDDKISKKEIFDSLSDYSKLVINSEIDKFRATNKNLRKYLEFLEKLRIESECVPLKIGMFTGHVAKTISLPSNIKNERDNIMAKITGHLWDNSTIKLTDDIGVGWVKICIR</sequence>
<organism evidence="2 3">
    <name type="scientific">Saccharolobus shibatae</name>
    <dbReference type="NCBI Taxonomy" id="2286"/>
    <lineage>
        <taxon>Archaea</taxon>
        <taxon>Thermoproteota</taxon>
        <taxon>Thermoprotei</taxon>
        <taxon>Sulfolobales</taxon>
        <taxon>Sulfolobaceae</taxon>
        <taxon>Saccharolobus</taxon>
    </lineage>
</organism>
<protein>
    <recommendedName>
        <fullName evidence="4">CRISPR type III A-associated protein Csm5</fullName>
    </recommendedName>
</protein>
<reference evidence="2 3" key="1">
    <citation type="journal article" date="2021" name="Environ. Microbiol.">
        <title>New insights into the diversity and evolution of the archaeal mobilome from three complete genomes of Saccharolobus shibatae.</title>
        <authorList>
            <person name="Medvedeva S."/>
            <person name="Brandt D."/>
            <person name="Cvirkaite-Krupovic V."/>
            <person name="Liu Y."/>
            <person name="Severinov K."/>
            <person name="Ishino S."/>
            <person name="Ishino Y."/>
            <person name="Prangishvili D."/>
            <person name="Kalinowski J."/>
            <person name="Krupovic M."/>
        </authorList>
    </citation>
    <scope>NUCLEOTIDE SEQUENCE [LARGE SCALE GENOMIC DNA]</scope>
    <source>
        <strain evidence="2 3">S38A</strain>
    </source>
</reference>
<dbReference type="GeneID" id="65557069"/>
<evidence type="ECO:0000256" key="1">
    <source>
        <dbReference type="ARBA" id="ARBA00022884"/>
    </source>
</evidence>
<evidence type="ECO:0008006" key="4">
    <source>
        <dbReference type="Google" id="ProtNLM"/>
    </source>
</evidence>
<dbReference type="GO" id="GO:0003723">
    <property type="term" value="F:RNA binding"/>
    <property type="evidence" value="ECO:0007669"/>
    <property type="project" value="UniProtKB-KW"/>
</dbReference>
<name>A0A8F5GZB2_9CREN</name>
<keyword evidence="1" id="KW-0694">RNA-binding</keyword>
<keyword evidence="3" id="KW-1185">Reference proteome</keyword>
<dbReference type="RefSeq" id="WP_218257803.1">
    <property type="nucleotide sequence ID" value="NZ_CP077713.1"/>
</dbReference>
<dbReference type="PANTHER" id="PTHR38007">
    <property type="entry name" value="CRISPR SYSTEM CMS PROTEIN CSM5"/>
    <property type="match status" value="1"/>
</dbReference>
<dbReference type="PANTHER" id="PTHR38007:SF1">
    <property type="entry name" value="CRISPR SYSTEM CMS PROTEIN CSM5"/>
    <property type="match status" value="1"/>
</dbReference>
<dbReference type="AlphaFoldDB" id="A0A8F5GZB2"/>
<dbReference type="InterPro" id="IPR010173">
    <property type="entry name" value="CRISPR-assoc_Csm5"/>
</dbReference>
<proteinExistence type="predicted"/>
<dbReference type="Proteomes" id="UP000694036">
    <property type="component" value="Chromosome"/>
</dbReference>